<keyword evidence="6" id="KW-0915">Sodium</keyword>
<dbReference type="InterPro" id="IPR006153">
    <property type="entry name" value="Cation/H_exchanger_TM"/>
</dbReference>
<keyword evidence="9" id="KW-0739">Sodium transport</keyword>
<evidence type="ECO:0000256" key="4">
    <source>
        <dbReference type="ARBA" id="ARBA00022692"/>
    </source>
</evidence>
<evidence type="ECO:0000256" key="1">
    <source>
        <dbReference type="ARBA" id="ARBA00004651"/>
    </source>
</evidence>
<feature type="transmembrane region" description="Helical" evidence="10">
    <location>
        <begin position="307"/>
        <end position="329"/>
    </location>
</feature>
<proteinExistence type="predicted"/>
<evidence type="ECO:0000256" key="3">
    <source>
        <dbReference type="ARBA" id="ARBA00022475"/>
    </source>
</evidence>
<dbReference type="EMBL" id="FPHE01000139">
    <property type="protein sequence ID" value="SFV65065.1"/>
    <property type="molecule type" value="Genomic_DNA"/>
</dbReference>
<organism evidence="12">
    <name type="scientific">hydrothermal vent metagenome</name>
    <dbReference type="NCBI Taxonomy" id="652676"/>
    <lineage>
        <taxon>unclassified sequences</taxon>
        <taxon>metagenomes</taxon>
        <taxon>ecological metagenomes</taxon>
    </lineage>
</organism>
<dbReference type="InterPro" id="IPR018422">
    <property type="entry name" value="Cation/H_exchanger_CPA1"/>
</dbReference>
<evidence type="ECO:0000313" key="12">
    <source>
        <dbReference type="EMBL" id="SFV65065.1"/>
    </source>
</evidence>
<evidence type="ECO:0000259" key="11">
    <source>
        <dbReference type="Pfam" id="PF00999"/>
    </source>
</evidence>
<feature type="transmembrane region" description="Helical" evidence="10">
    <location>
        <begin position="234"/>
        <end position="253"/>
    </location>
</feature>
<dbReference type="AlphaFoldDB" id="A0A1W1CH39"/>
<evidence type="ECO:0000256" key="8">
    <source>
        <dbReference type="ARBA" id="ARBA00023136"/>
    </source>
</evidence>
<evidence type="ECO:0000256" key="5">
    <source>
        <dbReference type="ARBA" id="ARBA00022989"/>
    </source>
</evidence>
<dbReference type="GO" id="GO:0005886">
    <property type="term" value="C:plasma membrane"/>
    <property type="evidence" value="ECO:0007669"/>
    <property type="project" value="UniProtKB-SubCell"/>
</dbReference>
<dbReference type="Pfam" id="PF00999">
    <property type="entry name" value="Na_H_Exchanger"/>
    <property type="match status" value="1"/>
</dbReference>
<sequence>MIITLLLLLSILFVSIEIQKYSKIPSPITLIGLSYAFYYIFPNMVLFSEATFAELVLFLIPILIASDALQLQLDDLKENALSLFYLAVLAVAISIIFGIFTANTFFAEYQLSIGAIIALFAMVLATDPVSVVSVFSSFKVPHKLKILAEGESLFNDATALIIFVFIAIPMMNGEDIGAIDIAIVSLKVLFFSTLVGLLVGYLGVFLMRLTQDPMSELVLILITAYGAFEVAEHFHLAGLLAVIVGIITLNTITEKSFDKVSDRVRKARRIVDKTNQSKKIFSTNFISGLTKKLSSDITHIERHKQNLNYVAVLALLANTFLFMSMASIVHIDMLLKYQTEILLMFLITTLIRAFMMGTFRIVSNMTTKMTNIGVRWWSVLLFAGIKGGLSIVMLQMLPTGFEHKELFDAIVIGVILLSTFLYALVLVGIIMFNKRLFDDEVKAERH</sequence>
<reference evidence="12" key="1">
    <citation type="submission" date="2016-10" db="EMBL/GenBank/DDBJ databases">
        <authorList>
            <person name="de Groot N.N."/>
        </authorList>
    </citation>
    <scope>NUCLEOTIDE SEQUENCE</scope>
</reference>
<dbReference type="PANTHER" id="PTHR10110:SF86">
    <property type="entry name" value="SODIUM_HYDROGEN EXCHANGER 7"/>
    <property type="match status" value="1"/>
</dbReference>
<evidence type="ECO:0000256" key="6">
    <source>
        <dbReference type="ARBA" id="ARBA00023053"/>
    </source>
</evidence>
<feature type="domain" description="Cation/H+ exchanger transmembrane" evidence="11">
    <location>
        <begin position="9"/>
        <end position="251"/>
    </location>
</feature>
<keyword evidence="2" id="KW-0813">Transport</keyword>
<feature type="transmembrane region" description="Helical" evidence="10">
    <location>
        <begin position="36"/>
        <end position="63"/>
    </location>
</feature>
<name>A0A1W1CH39_9ZZZZ</name>
<comment type="subcellular location">
    <subcellularLocation>
        <location evidence="1">Cell membrane</location>
        <topology evidence="1">Multi-pass membrane protein</topology>
    </subcellularLocation>
</comment>
<keyword evidence="4 10" id="KW-0812">Transmembrane</keyword>
<keyword evidence="7" id="KW-0406">Ion transport</keyword>
<feature type="transmembrane region" description="Helical" evidence="10">
    <location>
        <begin position="83"/>
        <end position="106"/>
    </location>
</feature>
<keyword evidence="3" id="KW-1003">Cell membrane</keyword>
<dbReference type="GO" id="GO:0098719">
    <property type="term" value="P:sodium ion import across plasma membrane"/>
    <property type="evidence" value="ECO:0007669"/>
    <property type="project" value="TreeGrafter"/>
</dbReference>
<keyword evidence="8 10" id="KW-0472">Membrane</keyword>
<dbReference type="GO" id="GO:0051453">
    <property type="term" value="P:regulation of intracellular pH"/>
    <property type="evidence" value="ECO:0007669"/>
    <property type="project" value="TreeGrafter"/>
</dbReference>
<evidence type="ECO:0000256" key="2">
    <source>
        <dbReference type="ARBA" id="ARBA00022448"/>
    </source>
</evidence>
<feature type="transmembrane region" description="Helical" evidence="10">
    <location>
        <begin position="409"/>
        <end position="432"/>
    </location>
</feature>
<dbReference type="Gene3D" id="6.10.140.1330">
    <property type="match status" value="1"/>
</dbReference>
<accession>A0A1W1CH39</accession>
<dbReference type="GO" id="GO:0015386">
    <property type="term" value="F:potassium:proton antiporter activity"/>
    <property type="evidence" value="ECO:0007669"/>
    <property type="project" value="TreeGrafter"/>
</dbReference>
<feature type="transmembrane region" description="Helical" evidence="10">
    <location>
        <begin position="183"/>
        <end position="206"/>
    </location>
</feature>
<evidence type="ECO:0000256" key="9">
    <source>
        <dbReference type="ARBA" id="ARBA00023201"/>
    </source>
</evidence>
<evidence type="ECO:0000256" key="10">
    <source>
        <dbReference type="SAM" id="Phobius"/>
    </source>
</evidence>
<feature type="transmembrane region" description="Helical" evidence="10">
    <location>
        <begin position="341"/>
        <end position="362"/>
    </location>
</feature>
<feature type="transmembrane region" description="Helical" evidence="10">
    <location>
        <begin position="112"/>
        <end position="132"/>
    </location>
</feature>
<evidence type="ECO:0000256" key="7">
    <source>
        <dbReference type="ARBA" id="ARBA00023065"/>
    </source>
</evidence>
<feature type="transmembrane region" description="Helical" evidence="10">
    <location>
        <begin position="374"/>
        <end position="397"/>
    </location>
</feature>
<gene>
    <name evidence="12" type="ORF">MNB_SV-12-1634</name>
</gene>
<feature type="transmembrane region" description="Helical" evidence="10">
    <location>
        <begin position="153"/>
        <end position="171"/>
    </location>
</feature>
<keyword evidence="5 10" id="KW-1133">Transmembrane helix</keyword>
<protein>
    <submittedName>
        <fullName evidence="12">Na+/H+ antiporter</fullName>
    </submittedName>
</protein>
<dbReference type="PANTHER" id="PTHR10110">
    <property type="entry name" value="SODIUM/HYDROGEN EXCHANGER"/>
    <property type="match status" value="1"/>
</dbReference>
<dbReference type="GO" id="GO:0015385">
    <property type="term" value="F:sodium:proton antiporter activity"/>
    <property type="evidence" value="ECO:0007669"/>
    <property type="project" value="InterPro"/>
</dbReference>